<name>H8Z3N4_9GAMM</name>
<dbReference type="OrthoDB" id="4611853at2"/>
<sequence length="386" mass="42987">MRIVFATESYYPNIDGGAVAEHNLAIELAKNGHDVSILAPAANFSSYTEKDKNTTIYRRHAYTWPFYKDYKVSPFPAIGIGRIIKEFKPDVVHLHNPWAIGTTALLYAKYKGIPIVGSNHLQPENLVMHIAKTRFLFRVLERGGWRFLVGFYNLCDHVVSPTQTAVNMLLDNGLNVSATPISNGIDFEIFNPKNDPGKLQKRYQLPAKPKVLYTGRISGEKRLDVWVKAAKKVLEEIECHFIICGGGREKESLCNMVKELGISDNVTLTGFIPEEDFPGIYALADLFAISSEAELQSIVTMEALATGLPVVATNKDALPELVHDGKNGFLFTPGDADDMARKIIKILASKELRKTMGKESLKIIQKHSLSSVVCQFEDVYKKAIKS</sequence>
<evidence type="ECO:0000313" key="4">
    <source>
        <dbReference type="Proteomes" id="UP000002964"/>
    </source>
</evidence>
<keyword evidence="3" id="KW-0808">Transferase</keyword>
<dbReference type="Pfam" id="PF00534">
    <property type="entry name" value="Glycos_transf_1"/>
    <property type="match status" value="1"/>
</dbReference>
<accession>H8Z3N4</accession>
<dbReference type="SUPFAM" id="SSF53756">
    <property type="entry name" value="UDP-Glycosyltransferase/glycogen phosphorylase"/>
    <property type="match status" value="1"/>
</dbReference>
<evidence type="ECO:0000259" key="1">
    <source>
        <dbReference type="Pfam" id="PF00534"/>
    </source>
</evidence>
<dbReference type="Pfam" id="PF13439">
    <property type="entry name" value="Glyco_transf_4"/>
    <property type="match status" value="1"/>
</dbReference>
<dbReference type="RefSeq" id="WP_009150426.1">
    <property type="nucleotide sequence ID" value="NZ_CP121471.1"/>
</dbReference>
<keyword evidence="4" id="KW-1185">Reference proteome</keyword>
<dbReference type="eggNOG" id="COG0438">
    <property type="taxonomic scope" value="Bacteria"/>
</dbReference>
<dbReference type="PANTHER" id="PTHR45947:SF3">
    <property type="entry name" value="SULFOQUINOVOSYL TRANSFERASE SQD2"/>
    <property type="match status" value="1"/>
</dbReference>
<dbReference type="PANTHER" id="PTHR45947">
    <property type="entry name" value="SULFOQUINOVOSYL TRANSFERASE SQD2"/>
    <property type="match status" value="1"/>
</dbReference>
<dbReference type="InterPro" id="IPR001296">
    <property type="entry name" value="Glyco_trans_1"/>
</dbReference>
<dbReference type="Gene3D" id="3.40.50.2000">
    <property type="entry name" value="Glycogen Phosphorylase B"/>
    <property type="match status" value="2"/>
</dbReference>
<dbReference type="EMBL" id="JH603170">
    <property type="protein sequence ID" value="EIC20023.1"/>
    <property type="molecule type" value="Genomic_DNA"/>
</dbReference>
<dbReference type="InterPro" id="IPR028098">
    <property type="entry name" value="Glyco_trans_4-like_N"/>
</dbReference>
<dbReference type="HOGENOM" id="CLU_009583_2_0_6"/>
<organism evidence="3 4">
    <name type="scientific">Thiorhodovibrio frisius</name>
    <dbReference type="NCBI Taxonomy" id="631362"/>
    <lineage>
        <taxon>Bacteria</taxon>
        <taxon>Pseudomonadati</taxon>
        <taxon>Pseudomonadota</taxon>
        <taxon>Gammaproteobacteria</taxon>
        <taxon>Chromatiales</taxon>
        <taxon>Chromatiaceae</taxon>
        <taxon>Thiorhodovibrio</taxon>
    </lineage>
</organism>
<dbReference type="STRING" id="631362.Thi970DRAFT_03635"/>
<dbReference type="Proteomes" id="UP000002964">
    <property type="component" value="Unassembled WGS sequence"/>
</dbReference>
<feature type="domain" description="Glycosyl transferase family 1" evidence="1">
    <location>
        <begin position="207"/>
        <end position="360"/>
    </location>
</feature>
<protein>
    <submittedName>
        <fullName evidence="3">Glycosyltransferase</fullName>
    </submittedName>
</protein>
<gene>
    <name evidence="3" type="ORF">Thi970DRAFT_03635</name>
</gene>
<feature type="domain" description="Glycosyltransferase subfamily 4-like N-terminal" evidence="2">
    <location>
        <begin position="15"/>
        <end position="188"/>
    </location>
</feature>
<reference evidence="4" key="1">
    <citation type="submission" date="2011-06" db="EMBL/GenBank/DDBJ databases">
        <authorList>
            <consortium name="US DOE Joint Genome Institute (JGI-PGF)"/>
            <person name="Lucas S."/>
            <person name="Han J."/>
            <person name="Lapidus A."/>
            <person name="Cheng J.-F."/>
            <person name="Goodwin L."/>
            <person name="Pitluck S."/>
            <person name="Peters L."/>
            <person name="Land M.L."/>
            <person name="Hauser L."/>
            <person name="Vogl K."/>
            <person name="Liu Z."/>
            <person name="Overmann J."/>
            <person name="Frigaard N.-U."/>
            <person name="Bryant D.A."/>
            <person name="Woyke T.J."/>
        </authorList>
    </citation>
    <scope>NUCLEOTIDE SEQUENCE [LARGE SCALE GENOMIC DNA]</scope>
    <source>
        <strain evidence="4">970</strain>
    </source>
</reference>
<dbReference type="AlphaFoldDB" id="H8Z3N4"/>
<evidence type="ECO:0000259" key="2">
    <source>
        <dbReference type="Pfam" id="PF13439"/>
    </source>
</evidence>
<dbReference type="GO" id="GO:0016757">
    <property type="term" value="F:glycosyltransferase activity"/>
    <property type="evidence" value="ECO:0007669"/>
    <property type="project" value="InterPro"/>
</dbReference>
<proteinExistence type="predicted"/>
<evidence type="ECO:0000313" key="3">
    <source>
        <dbReference type="EMBL" id="EIC20023.1"/>
    </source>
</evidence>
<reference evidence="3 4" key="2">
    <citation type="submission" date="2011-11" db="EMBL/GenBank/DDBJ databases">
        <authorList>
            <consortium name="US DOE Joint Genome Institute"/>
            <person name="Lucas S."/>
            <person name="Han J."/>
            <person name="Lapidus A."/>
            <person name="Cheng J.-F."/>
            <person name="Goodwin L."/>
            <person name="Pitluck S."/>
            <person name="Peters L."/>
            <person name="Ovchinnikova G."/>
            <person name="Zhang X."/>
            <person name="Detter J.C."/>
            <person name="Han C."/>
            <person name="Tapia R."/>
            <person name="Land M."/>
            <person name="Hauser L."/>
            <person name="Kyrpides N."/>
            <person name="Ivanova N."/>
            <person name="Pagani I."/>
            <person name="Vogl K."/>
            <person name="Liu Z."/>
            <person name="Overmann J."/>
            <person name="Frigaard N.-U."/>
            <person name="Bryant D."/>
            <person name="Woyke T."/>
        </authorList>
    </citation>
    <scope>NUCLEOTIDE SEQUENCE [LARGE SCALE GENOMIC DNA]</scope>
    <source>
        <strain evidence="3 4">970</strain>
    </source>
</reference>
<dbReference type="InterPro" id="IPR050194">
    <property type="entry name" value="Glycosyltransferase_grp1"/>
</dbReference>